<accession>A0ABP7UVE0</accession>
<evidence type="ECO:0000256" key="2">
    <source>
        <dbReference type="SAM" id="SignalP"/>
    </source>
</evidence>
<protein>
    <recommendedName>
        <fullName evidence="5">DUF306 domain-containing protein</fullName>
    </recommendedName>
</protein>
<feature type="region of interest" description="Disordered" evidence="1">
    <location>
        <begin position="30"/>
        <end position="51"/>
    </location>
</feature>
<keyword evidence="2" id="KW-0732">Signal</keyword>
<sequence length="162" mass="18071">MLSANLQLSMNYSLLVAFLLGSSVTGCQPATDETPYSSKTSATTATTATKDSKGNLHRLAGTWVGRRKDGFDLLKIKLDSTGTYTTFIDRNQTPGLLPDTLRYFLYESPVHVTYTPRTPRHQATASVLTCKFRFDYNVEADTLIEIDKMGVQGKFIRVRPEH</sequence>
<proteinExistence type="predicted"/>
<name>A0ABP7UVE0_9BACT</name>
<organism evidence="3 4">
    <name type="scientific">Hymenobacter glaciei</name>
    <dbReference type="NCBI Taxonomy" id="877209"/>
    <lineage>
        <taxon>Bacteria</taxon>
        <taxon>Pseudomonadati</taxon>
        <taxon>Bacteroidota</taxon>
        <taxon>Cytophagia</taxon>
        <taxon>Cytophagales</taxon>
        <taxon>Hymenobacteraceae</taxon>
        <taxon>Hymenobacter</taxon>
    </lineage>
</organism>
<evidence type="ECO:0000256" key="1">
    <source>
        <dbReference type="SAM" id="MobiDB-lite"/>
    </source>
</evidence>
<keyword evidence="4" id="KW-1185">Reference proteome</keyword>
<gene>
    <name evidence="3" type="ORF">GCM10022409_45780</name>
</gene>
<feature type="compositionally biased region" description="Low complexity" evidence="1">
    <location>
        <begin position="37"/>
        <end position="49"/>
    </location>
</feature>
<evidence type="ECO:0000313" key="3">
    <source>
        <dbReference type="EMBL" id="GAA4053654.1"/>
    </source>
</evidence>
<evidence type="ECO:0000313" key="4">
    <source>
        <dbReference type="Proteomes" id="UP001501469"/>
    </source>
</evidence>
<feature type="signal peptide" evidence="2">
    <location>
        <begin position="1"/>
        <end position="29"/>
    </location>
</feature>
<feature type="chain" id="PRO_5046022645" description="DUF306 domain-containing protein" evidence="2">
    <location>
        <begin position="30"/>
        <end position="162"/>
    </location>
</feature>
<comment type="caution">
    <text evidence="3">The sequence shown here is derived from an EMBL/GenBank/DDBJ whole genome shotgun (WGS) entry which is preliminary data.</text>
</comment>
<dbReference type="EMBL" id="BAABDK010000034">
    <property type="protein sequence ID" value="GAA4053654.1"/>
    <property type="molecule type" value="Genomic_DNA"/>
</dbReference>
<evidence type="ECO:0008006" key="5">
    <source>
        <dbReference type="Google" id="ProtNLM"/>
    </source>
</evidence>
<reference evidence="4" key="1">
    <citation type="journal article" date="2019" name="Int. J. Syst. Evol. Microbiol.">
        <title>The Global Catalogue of Microorganisms (GCM) 10K type strain sequencing project: providing services to taxonomists for standard genome sequencing and annotation.</title>
        <authorList>
            <consortium name="The Broad Institute Genomics Platform"/>
            <consortium name="The Broad Institute Genome Sequencing Center for Infectious Disease"/>
            <person name="Wu L."/>
            <person name="Ma J."/>
        </authorList>
    </citation>
    <scope>NUCLEOTIDE SEQUENCE [LARGE SCALE GENOMIC DNA]</scope>
    <source>
        <strain evidence="4">JCM 17225</strain>
    </source>
</reference>
<dbReference type="RefSeq" id="WP_345059293.1">
    <property type="nucleotide sequence ID" value="NZ_BAABDK010000034.1"/>
</dbReference>
<dbReference type="Proteomes" id="UP001501469">
    <property type="component" value="Unassembled WGS sequence"/>
</dbReference>